<protein>
    <submittedName>
        <fullName evidence="3">EF-hand calcium-binding domain-containing protein 2</fullName>
    </submittedName>
</protein>
<sequence length="163" mass="18884">MTYFILFLYHSIGCVITEAELQEIQVEVEDVENNCVPINRFVEYMSKAINERKFKPAEPEELLKAFQLLDPENRGYIMKSDLEKSIMEIGEPFTKEEVADMMAVACDAETGKINYEHYINLLIVKIPEDINVYSIVDQIEAAKLAALPKRHIWESFLFKDDIT</sequence>
<dbReference type="OMA" id="INRFVEY"/>
<dbReference type="AlphaFoldDB" id="E1ZVR6"/>
<dbReference type="Pfam" id="PF13499">
    <property type="entry name" value="EF-hand_7"/>
    <property type="match status" value="1"/>
</dbReference>
<dbReference type="InterPro" id="IPR002048">
    <property type="entry name" value="EF_hand_dom"/>
</dbReference>
<keyword evidence="1" id="KW-0732">Signal</keyword>
<dbReference type="STRING" id="104421.E1ZVR6"/>
<dbReference type="OrthoDB" id="10260307at2759"/>
<feature type="signal peptide" evidence="1">
    <location>
        <begin position="1"/>
        <end position="19"/>
    </location>
</feature>
<dbReference type="FunCoup" id="E1ZVR6">
    <property type="interactions" value="91"/>
</dbReference>
<evidence type="ECO:0000313" key="3">
    <source>
        <dbReference type="EMBL" id="EFN74733.1"/>
    </source>
</evidence>
<dbReference type="FunFam" id="1.10.238.10:FF:000001">
    <property type="entry name" value="Calmodulin 1"/>
    <property type="match status" value="1"/>
</dbReference>
<evidence type="ECO:0000259" key="2">
    <source>
        <dbReference type="PROSITE" id="PS50222"/>
    </source>
</evidence>
<reference evidence="3 4" key="1">
    <citation type="journal article" date="2010" name="Science">
        <title>Genomic comparison of the ants Camponotus floridanus and Harpegnathos saltator.</title>
        <authorList>
            <person name="Bonasio R."/>
            <person name="Zhang G."/>
            <person name="Ye C."/>
            <person name="Mutti N.S."/>
            <person name="Fang X."/>
            <person name="Qin N."/>
            <person name="Donahue G."/>
            <person name="Yang P."/>
            <person name="Li Q."/>
            <person name="Li C."/>
            <person name="Zhang P."/>
            <person name="Huang Z."/>
            <person name="Berger S.L."/>
            <person name="Reinberg D."/>
            <person name="Wang J."/>
            <person name="Liebig J."/>
        </authorList>
    </citation>
    <scope>NUCLEOTIDE SEQUENCE [LARGE SCALE GENOMIC DNA]</scope>
    <source>
        <strain evidence="4">C129</strain>
    </source>
</reference>
<evidence type="ECO:0000313" key="4">
    <source>
        <dbReference type="Proteomes" id="UP000000311"/>
    </source>
</evidence>
<accession>E1ZVR6</accession>
<dbReference type="PANTHER" id="PTHR46763:SF1">
    <property type="entry name" value="DYNEIN REGULATORY COMPLEX PROTEIN 8"/>
    <property type="match status" value="1"/>
</dbReference>
<name>E1ZVR6_CAMFO</name>
<dbReference type="PROSITE" id="PS50222">
    <property type="entry name" value="EF_HAND_2"/>
    <property type="match status" value="1"/>
</dbReference>
<feature type="chain" id="PRO_5003156332" evidence="1">
    <location>
        <begin position="20"/>
        <end position="163"/>
    </location>
</feature>
<gene>
    <name evidence="3" type="ORF">EAG_12521</name>
</gene>
<proteinExistence type="predicted"/>
<dbReference type="EMBL" id="GL434618">
    <property type="protein sequence ID" value="EFN74733.1"/>
    <property type="molecule type" value="Genomic_DNA"/>
</dbReference>
<dbReference type="GO" id="GO:0005509">
    <property type="term" value="F:calcium ion binding"/>
    <property type="evidence" value="ECO:0007669"/>
    <property type="project" value="InterPro"/>
</dbReference>
<dbReference type="InParanoid" id="E1ZVR6"/>
<feature type="domain" description="EF-hand" evidence="2">
    <location>
        <begin position="57"/>
        <end position="92"/>
    </location>
</feature>
<dbReference type="SUPFAM" id="SSF47473">
    <property type="entry name" value="EF-hand"/>
    <property type="match status" value="1"/>
</dbReference>
<organism evidence="4">
    <name type="scientific">Camponotus floridanus</name>
    <name type="common">Florida carpenter ant</name>
    <dbReference type="NCBI Taxonomy" id="104421"/>
    <lineage>
        <taxon>Eukaryota</taxon>
        <taxon>Metazoa</taxon>
        <taxon>Ecdysozoa</taxon>
        <taxon>Arthropoda</taxon>
        <taxon>Hexapoda</taxon>
        <taxon>Insecta</taxon>
        <taxon>Pterygota</taxon>
        <taxon>Neoptera</taxon>
        <taxon>Endopterygota</taxon>
        <taxon>Hymenoptera</taxon>
        <taxon>Apocrita</taxon>
        <taxon>Aculeata</taxon>
        <taxon>Formicoidea</taxon>
        <taxon>Formicidae</taxon>
        <taxon>Formicinae</taxon>
        <taxon>Camponotus</taxon>
    </lineage>
</organism>
<evidence type="ECO:0000256" key="1">
    <source>
        <dbReference type="SAM" id="SignalP"/>
    </source>
</evidence>
<dbReference type="InterPro" id="IPR011992">
    <property type="entry name" value="EF-hand-dom_pair"/>
</dbReference>
<dbReference type="Gene3D" id="1.10.238.10">
    <property type="entry name" value="EF-hand"/>
    <property type="match status" value="1"/>
</dbReference>
<dbReference type="Proteomes" id="UP000000311">
    <property type="component" value="Unassembled WGS sequence"/>
</dbReference>
<dbReference type="PANTHER" id="PTHR46763">
    <property type="entry name" value="DYNEIN REGULATORY COMPLEX PROTEIN 8"/>
    <property type="match status" value="1"/>
</dbReference>
<keyword evidence="4" id="KW-1185">Reference proteome</keyword>